<name>A0ACB9Y0X5_CHAAC</name>
<protein>
    <submittedName>
        <fullName evidence="1">Uncharacterized protein</fullName>
    </submittedName>
</protein>
<proteinExistence type="predicted"/>
<evidence type="ECO:0000313" key="2">
    <source>
        <dbReference type="Proteomes" id="UP001057452"/>
    </source>
</evidence>
<comment type="caution">
    <text evidence="1">The sequence shown here is derived from an EMBL/GenBank/DDBJ whole genome shotgun (WGS) entry which is preliminary data.</text>
</comment>
<keyword evidence="2" id="KW-1185">Reference proteome</keyword>
<dbReference type="EMBL" id="CM043785">
    <property type="protein sequence ID" value="KAI4832961.1"/>
    <property type="molecule type" value="Genomic_DNA"/>
</dbReference>
<evidence type="ECO:0000313" key="1">
    <source>
        <dbReference type="EMBL" id="KAI4832961.1"/>
    </source>
</evidence>
<gene>
    <name evidence="1" type="ORF">KUCAC02_015895</name>
</gene>
<organism evidence="1 2">
    <name type="scientific">Chaenocephalus aceratus</name>
    <name type="common">Blackfin icefish</name>
    <name type="synonym">Chaenichthys aceratus</name>
    <dbReference type="NCBI Taxonomy" id="36190"/>
    <lineage>
        <taxon>Eukaryota</taxon>
        <taxon>Metazoa</taxon>
        <taxon>Chordata</taxon>
        <taxon>Craniata</taxon>
        <taxon>Vertebrata</taxon>
        <taxon>Euteleostomi</taxon>
        <taxon>Actinopterygii</taxon>
        <taxon>Neopterygii</taxon>
        <taxon>Teleostei</taxon>
        <taxon>Neoteleostei</taxon>
        <taxon>Acanthomorphata</taxon>
        <taxon>Eupercaria</taxon>
        <taxon>Perciformes</taxon>
        <taxon>Notothenioidei</taxon>
        <taxon>Channichthyidae</taxon>
        <taxon>Chaenocephalus</taxon>
    </lineage>
</organism>
<accession>A0ACB9Y0X5</accession>
<sequence>MEVNEEKNEKKQRNRRTRKTRSQLILLKIPPAESRRTTLHPERKKSPDVCSSYNFREVSRCFCSSYNFREVSRCFCPPITPEEPPDVSAPPITPEEPPDVTAPPITPEEAPDVSAPPITPEEAPDVSAPPITPEEPPDVTAPPITPEEAPDVSAPPITPEEPPDVSDMLQFCMESPGGASGVCLSLMSLGLLSVFMSIPKQVVVVDSNLVDSDVVKSLVALEEEDEDDDEGEDCDGKKKLEVKSHQASHTNYLMMRGYFFPGIVKIRNLNLDNIVVESCIMKLQLRSTPAHQLFNTEDFPPLDFVKECERRLVEQRGYTPQDVKACAQLRRSLEASKESGLGVQDLYETHAQLQEAQGGRSRSLQRYLKELQEEGQVVKVGGLGPRWVLMQHSEPWLLTVKQPSKKWHESRLNSNRIPFLEKNHNIPFMRMRTRREVREQEEEPPAKRSAVEKQAGEDVAGSSSDATGEKPTEEEELERKKERTGEGSGENPAAADKEENVSFISRPWRMVDGNLNRQVCKGMLEAILYHVMYRPGLTQEALVEHYKDVLQPMAVLDLLQALTDSGCVMRKTLVRAAKPSLFARAVKTSRETKAMMEEPDCVFYEPTISCCLRLGQMLPNERHWNSCMP</sequence>
<reference evidence="1" key="1">
    <citation type="submission" date="2022-05" db="EMBL/GenBank/DDBJ databases">
        <title>Chromosome-level genome of Chaenocephalus aceratus.</title>
        <authorList>
            <person name="Park H."/>
        </authorList>
    </citation>
    <scope>NUCLEOTIDE SEQUENCE</scope>
    <source>
        <strain evidence="1">KU_202001</strain>
    </source>
</reference>
<dbReference type="Proteomes" id="UP001057452">
    <property type="component" value="Chromosome 1"/>
</dbReference>